<evidence type="ECO:0000313" key="2">
    <source>
        <dbReference type="EMBL" id="MBX55954.1"/>
    </source>
</evidence>
<evidence type="ECO:0000256" key="1">
    <source>
        <dbReference type="SAM" id="SignalP"/>
    </source>
</evidence>
<keyword evidence="1" id="KW-0732">Signal</keyword>
<reference evidence="2" key="1">
    <citation type="submission" date="2018-02" db="EMBL/GenBank/DDBJ databases">
        <title>Rhizophora mucronata_Transcriptome.</title>
        <authorList>
            <person name="Meera S.P."/>
            <person name="Sreeshan A."/>
            <person name="Augustine A."/>
        </authorList>
    </citation>
    <scope>NUCLEOTIDE SEQUENCE</scope>
    <source>
        <tissue evidence="2">Leaf</tissue>
    </source>
</reference>
<proteinExistence type="predicted"/>
<accession>A0A2P2PMJ1</accession>
<feature type="chain" id="PRO_5015150823" evidence="1">
    <location>
        <begin position="20"/>
        <end position="50"/>
    </location>
</feature>
<protein>
    <submittedName>
        <fullName evidence="2">Uncharacterized protein</fullName>
    </submittedName>
</protein>
<sequence length="50" mass="5766">MPFRLFLSLLLYPFPTPTSQLVSSLFGFHSGFEKISTVGRVLTRKKYLML</sequence>
<organism evidence="2">
    <name type="scientific">Rhizophora mucronata</name>
    <name type="common">Asiatic mangrove</name>
    <dbReference type="NCBI Taxonomy" id="61149"/>
    <lineage>
        <taxon>Eukaryota</taxon>
        <taxon>Viridiplantae</taxon>
        <taxon>Streptophyta</taxon>
        <taxon>Embryophyta</taxon>
        <taxon>Tracheophyta</taxon>
        <taxon>Spermatophyta</taxon>
        <taxon>Magnoliopsida</taxon>
        <taxon>eudicotyledons</taxon>
        <taxon>Gunneridae</taxon>
        <taxon>Pentapetalae</taxon>
        <taxon>rosids</taxon>
        <taxon>fabids</taxon>
        <taxon>Malpighiales</taxon>
        <taxon>Rhizophoraceae</taxon>
        <taxon>Rhizophora</taxon>
    </lineage>
</organism>
<name>A0A2P2PMJ1_RHIMU</name>
<dbReference type="AlphaFoldDB" id="A0A2P2PMJ1"/>
<dbReference type="EMBL" id="GGEC01075470">
    <property type="protein sequence ID" value="MBX55954.1"/>
    <property type="molecule type" value="Transcribed_RNA"/>
</dbReference>
<feature type="signal peptide" evidence="1">
    <location>
        <begin position="1"/>
        <end position="19"/>
    </location>
</feature>